<gene>
    <name evidence="2" type="ORF">AMJ44_08125</name>
</gene>
<dbReference type="EMBL" id="LIZX01000076">
    <property type="protein sequence ID" value="KPJ66646.1"/>
    <property type="molecule type" value="Genomic_DNA"/>
</dbReference>
<dbReference type="Proteomes" id="UP000051861">
    <property type="component" value="Unassembled WGS sequence"/>
</dbReference>
<dbReference type="GO" id="GO:0004853">
    <property type="term" value="F:uroporphyrinogen decarboxylase activity"/>
    <property type="evidence" value="ECO:0007669"/>
    <property type="project" value="InterPro"/>
</dbReference>
<organism evidence="2 3">
    <name type="scientific">candidate division WOR-1 bacterium DG_54_3</name>
    <dbReference type="NCBI Taxonomy" id="1703775"/>
    <lineage>
        <taxon>Bacteria</taxon>
        <taxon>Bacillati</taxon>
        <taxon>Saganbacteria</taxon>
    </lineage>
</organism>
<evidence type="ECO:0000313" key="3">
    <source>
        <dbReference type="Proteomes" id="UP000051861"/>
    </source>
</evidence>
<dbReference type="Pfam" id="PF01208">
    <property type="entry name" value="URO-D"/>
    <property type="match status" value="1"/>
</dbReference>
<dbReference type="InterPro" id="IPR052024">
    <property type="entry name" value="Methanogen_methyltrans"/>
</dbReference>
<comment type="caution">
    <text evidence="2">The sequence shown here is derived from an EMBL/GenBank/DDBJ whole genome shotgun (WGS) entry which is preliminary data.</text>
</comment>
<sequence length="344" mass="38497">MNSYQRVKTVLEGGIPDRVPVCLINFICVCREAGFTIKECFLDPEKFAYAHIRAQRKYGHDMVHLQNGVVGIAQSFGCRIEYYDSVCPEVIERPYKSYKKFIEEYNGFKPGELLISLVETTKILVKEIGEDVYLRADSEIGPFGVAGTIFGFETFLMDLLDQHKRSEIETVLQICSDAIITIGREQMKAGAHLTGIGDPFAGPDVISPKMYDAICFQYHKYIFDELKKIGINSYLHCCGDSTPIIDSLMRTGAVALELDYKIDGKKCREATLGKCTLIGNIDPSGVMYHGTPELVIERAREAIELFGAKGWFILGPGCDLPYETPEENIYALGEAAQRYGNYAQ</sequence>
<proteinExistence type="predicted"/>
<dbReference type="GO" id="GO:0006779">
    <property type="term" value="P:porphyrin-containing compound biosynthetic process"/>
    <property type="evidence" value="ECO:0007669"/>
    <property type="project" value="InterPro"/>
</dbReference>
<reference evidence="2 3" key="1">
    <citation type="journal article" date="2015" name="Microbiome">
        <title>Genomic resolution of linkages in carbon, nitrogen, and sulfur cycling among widespread estuary sediment bacteria.</title>
        <authorList>
            <person name="Baker B.J."/>
            <person name="Lazar C.S."/>
            <person name="Teske A.P."/>
            <person name="Dick G.J."/>
        </authorList>
    </citation>
    <scope>NUCLEOTIDE SEQUENCE [LARGE SCALE GENOMIC DNA]</scope>
    <source>
        <strain evidence="2">DG_54_3</strain>
    </source>
</reference>
<dbReference type="PANTHER" id="PTHR47099:SF1">
    <property type="entry name" value="METHYLCOBAMIDE:COM METHYLTRANSFERASE MTBA"/>
    <property type="match status" value="1"/>
</dbReference>
<evidence type="ECO:0000313" key="2">
    <source>
        <dbReference type="EMBL" id="KPJ66646.1"/>
    </source>
</evidence>
<dbReference type="Gene3D" id="3.20.20.210">
    <property type="match status" value="1"/>
</dbReference>
<feature type="domain" description="Uroporphyrinogen decarboxylase (URO-D)" evidence="1">
    <location>
        <begin position="5"/>
        <end position="339"/>
    </location>
</feature>
<evidence type="ECO:0000259" key="1">
    <source>
        <dbReference type="Pfam" id="PF01208"/>
    </source>
</evidence>
<protein>
    <recommendedName>
        <fullName evidence="1">Uroporphyrinogen decarboxylase (URO-D) domain-containing protein</fullName>
    </recommendedName>
</protein>
<dbReference type="InterPro" id="IPR038071">
    <property type="entry name" value="UROD/MetE-like_sf"/>
</dbReference>
<dbReference type="AlphaFoldDB" id="A0A0S7XW47"/>
<dbReference type="InterPro" id="IPR000257">
    <property type="entry name" value="Uroporphyrinogen_deCOase"/>
</dbReference>
<dbReference type="SUPFAM" id="SSF51726">
    <property type="entry name" value="UROD/MetE-like"/>
    <property type="match status" value="1"/>
</dbReference>
<name>A0A0S7XW47_UNCSA</name>
<dbReference type="CDD" id="cd03465">
    <property type="entry name" value="URO-D_like"/>
    <property type="match status" value="1"/>
</dbReference>
<accession>A0A0S7XW47</accession>
<dbReference type="PANTHER" id="PTHR47099">
    <property type="entry name" value="METHYLCOBAMIDE:COM METHYLTRANSFERASE MTBA"/>
    <property type="match status" value="1"/>
</dbReference>